<reference evidence="3" key="2">
    <citation type="submission" date="2016-01" db="EMBL/GenBank/DDBJ databases">
        <title>Six Aerococcus type strain genome sequencing and assembly using PacBio and Illumina Hiseq.</title>
        <authorList>
            <person name="Carkaci D."/>
            <person name="Dargis R."/>
            <person name="Nielsen X.C."/>
            <person name="Skovgaard O."/>
            <person name="Fuursted K."/>
            <person name="Christensen J.J."/>
        </authorList>
    </citation>
    <scope>NUCLEOTIDE SEQUENCE [LARGE SCALE GENOMIC DNA]</scope>
    <source>
        <strain evidence="3">CCUG4311</strain>
    </source>
</reference>
<evidence type="ECO:0000256" key="1">
    <source>
        <dbReference type="SAM" id="Phobius"/>
    </source>
</evidence>
<feature type="transmembrane region" description="Helical" evidence="1">
    <location>
        <begin position="20"/>
        <end position="37"/>
    </location>
</feature>
<feature type="transmembrane region" description="Helical" evidence="1">
    <location>
        <begin position="184"/>
        <end position="205"/>
    </location>
</feature>
<accession>A0AAU8U331</accession>
<organism evidence="2 3">
    <name type="scientific">Aerococcus viridans</name>
    <dbReference type="NCBI Taxonomy" id="1377"/>
    <lineage>
        <taxon>Bacteria</taxon>
        <taxon>Bacillati</taxon>
        <taxon>Bacillota</taxon>
        <taxon>Bacilli</taxon>
        <taxon>Lactobacillales</taxon>
        <taxon>Aerococcaceae</taxon>
        <taxon>Aerococcus</taxon>
    </lineage>
</organism>
<keyword evidence="1" id="KW-1133">Transmembrane helix</keyword>
<sequence length="588" mass="66170">MIRRFQSLDEWKGSLLRFPMVVVFGFIAAALSMYVNRMPYDQPTMMAEVGIYASTFGMLLATVVQVAYERFVKAGSRVQTLGLQGVAGFGAVVYYFFASRTEDFYSSHLFTRTNIAMFLLTLLIIWLPSIKNEGLDFAQSFRIWFKAFFVSAVYTGILMIGISLVLGGWSILISNVEGELYWDIFSVLIYIFFPWYILSQQSVFIRPFIEEEGKMSSDVSKFLDILLTKIFIPIVTVYTVIIFIYFFSTLGNWTDITIEIVMVSYLVVGWMVLFLVAAIQRPFVVRFTQIYAVAVLIASVFQIYRSVIYSNVYGVTMSRYMLMLFCSISAVGAVLYLIKNEWLPLVLAAGLFVAMMPPVDAISVSVASQGKIVNDIIADYPDLITHGQLQLTPENVEQLDETTVQKMKQSLRYLDKYNELGRVSSIPEDFDVYQDLRAFDGVDTDDDYDYDYGYSDSYYFSAHLNFDEGSSTAFTSSGGGELVLLNAYDSPVTFTALGKNFSHEIVDVTSLQVTDKDSGEVLTFDLSGLEDLTEAENISLTIDQATFSQESDSYTATLVVQDFSIYSSSGMDSDRTGSGYFILILSEK</sequence>
<gene>
    <name evidence="2" type="ORF">AWM76_02940</name>
</gene>
<protein>
    <submittedName>
        <fullName evidence="2">Beta-carotene 15,15'-monooxygenase</fullName>
    </submittedName>
</protein>
<feature type="transmembrane region" description="Helical" evidence="1">
    <location>
        <begin position="290"/>
        <end position="308"/>
    </location>
</feature>
<feature type="transmembrane region" description="Helical" evidence="1">
    <location>
        <begin position="80"/>
        <end position="97"/>
    </location>
</feature>
<dbReference type="GeneID" id="32029866"/>
<feature type="transmembrane region" description="Helical" evidence="1">
    <location>
        <begin position="320"/>
        <end position="338"/>
    </location>
</feature>
<dbReference type="Proteomes" id="UP000066986">
    <property type="component" value="Chromosome"/>
</dbReference>
<dbReference type="RefSeq" id="WP_003142353.1">
    <property type="nucleotide sequence ID" value="NZ_CP014164.1"/>
</dbReference>
<name>A0AAU8U331_9LACT</name>
<dbReference type="KEGG" id="avs:AWM76_02940"/>
<evidence type="ECO:0000313" key="3">
    <source>
        <dbReference type="Proteomes" id="UP000066986"/>
    </source>
</evidence>
<proteinExistence type="predicted"/>
<dbReference type="InterPro" id="IPR025291">
    <property type="entry name" value="DUF4153"/>
</dbReference>
<feature type="transmembrane region" description="Helical" evidence="1">
    <location>
        <begin position="345"/>
        <end position="367"/>
    </location>
</feature>
<evidence type="ECO:0000313" key="2">
    <source>
        <dbReference type="EMBL" id="AMC00589.1"/>
    </source>
</evidence>
<keyword evidence="1" id="KW-0812">Transmembrane</keyword>
<keyword evidence="1" id="KW-0472">Membrane</keyword>
<feature type="transmembrane region" description="Helical" evidence="1">
    <location>
        <begin position="109"/>
        <end position="127"/>
    </location>
</feature>
<feature type="transmembrane region" description="Helical" evidence="1">
    <location>
        <begin position="226"/>
        <end position="248"/>
    </location>
</feature>
<feature type="transmembrane region" description="Helical" evidence="1">
    <location>
        <begin position="260"/>
        <end position="278"/>
    </location>
</feature>
<dbReference type="Pfam" id="PF13687">
    <property type="entry name" value="DUF4153"/>
    <property type="match status" value="1"/>
</dbReference>
<dbReference type="EMBL" id="CP014164">
    <property type="protein sequence ID" value="AMC00589.1"/>
    <property type="molecule type" value="Genomic_DNA"/>
</dbReference>
<dbReference type="AlphaFoldDB" id="A0AAU8U331"/>
<reference evidence="2 3" key="1">
    <citation type="journal article" date="2016" name="Genome Announc.">
        <title>Complete Genome Sequences of Aerococcus christensenii CCUG 28831T, Aerococcus sanguinicola CCUG 43001T, Aerococcus urinae CCUG 36881T, Aerococcus urinaeequi CCUG 28094T, Aerococcus urinaehominis CCUG 42038 BT, and Aerococcus viridans CCUG 4311T.</title>
        <authorList>
            <person name="Carkaci D."/>
            <person name="Dargis R."/>
            <person name="Nielsen X.C."/>
            <person name="Skovgaard O."/>
            <person name="Fuursted K."/>
            <person name="Christensen J.J."/>
        </authorList>
    </citation>
    <scope>NUCLEOTIDE SEQUENCE [LARGE SCALE GENOMIC DNA]</scope>
    <source>
        <strain evidence="2 3">CCUG4311</strain>
    </source>
</reference>
<feature type="transmembrane region" description="Helical" evidence="1">
    <location>
        <begin position="148"/>
        <end position="172"/>
    </location>
</feature>
<feature type="transmembrane region" description="Helical" evidence="1">
    <location>
        <begin position="49"/>
        <end position="68"/>
    </location>
</feature>